<dbReference type="GO" id="GO:0016747">
    <property type="term" value="F:acyltransferase activity, transferring groups other than amino-acyl groups"/>
    <property type="evidence" value="ECO:0007669"/>
    <property type="project" value="InterPro"/>
</dbReference>
<sequence length="261" mass="29472">MNQEQLTALFTKEQRIDITFPGYRREQEGRVIRQIALENESEGGFVLYTDLNENNVDEAIAEQLAYFRELGQSFEWKVYSDDKPRNLKERLLAHGFDIGEEEAMMVIQLADGHELLQYEIPPSIRPVTDAAGIEALVALEEAVWGVPHAEHGERLKQDLQDKQIGLHIYAAYDGDQMVSAAWMYLHEGTSFASIWGGSTLAEYRGKGHYSALLAVRAQAAWQAGFRLMTVDASPMSRPILAKRGFELLAYTWPCQSPAHNI</sequence>
<reference evidence="2" key="1">
    <citation type="submission" date="2016-08" db="EMBL/GenBank/DDBJ databases">
        <title>Complete Genome Seqeunce of Paenibacillus sp. BIHB 4019 from tea rhizoplane.</title>
        <authorList>
            <person name="Thakur R."/>
            <person name="Swarnkar M.K."/>
            <person name="Gulati A."/>
        </authorList>
    </citation>
    <scope>NUCLEOTIDE SEQUENCE [LARGE SCALE GENOMIC DNA]</scope>
    <source>
        <strain evidence="2">BIHB4019</strain>
    </source>
</reference>
<dbReference type="AlphaFoldDB" id="A0A1B2DP77"/>
<keyword evidence="2" id="KW-0808">Transferase</keyword>
<dbReference type="Gene3D" id="3.40.630.30">
    <property type="match status" value="1"/>
</dbReference>
<feature type="domain" description="N-acetyltransferase" evidence="1">
    <location>
        <begin position="122"/>
        <end position="261"/>
    </location>
</feature>
<dbReference type="InterPro" id="IPR016181">
    <property type="entry name" value="Acyl_CoA_acyltransferase"/>
</dbReference>
<dbReference type="PROSITE" id="PS51186">
    <property type="entry name" value="GNAT"/>
    <property type="match status" value="1"/>
</dbReference>
<dbReference type="SUPFAM" id="SSF55729">
    <property type="entry name" value="Acyl-CoA N-acyltransferases (Nat)"/>
    <property type="match status" value="1"/>
</dbReference>
<proteinExistence type="predicted"/>
<dbReference type="RefSeq" id="WP_099520547.1">
    <property type="nucleotide sequence ID" value="NZ_CP016808.1"/>
</dbReference>
<organism evidence="2">
    <name type="scientific">Paenibacillus sp. BIHB 4019</name>
    <dbReference type="NCBI Taxonomy" id="1870819"/>
    <lineage>
        <taxon>Bacteria</taxon>
        <taxon>Bacillati</taxon>
        <taxon>Bacillota</taxon>
        <taxon>Bacilli</taxon>
        <taxon>Bacillales</taxon>
        <taxon>Paenibacillaceae</taxon>
        <taxon>Paenibacillus</taxon>
    </lineage>
</organism>
<name>A0A1B2DP77_9BACL</name>
<dbReference type="InterPro" id="IPR000182">
    <property type="entry name" value="GNAT_dom"/>
</dbReference>
<protein>
    <submittedName>
        <fullName evidence="2">GNAT family N-acetyltransferase</fullName>
    </submittedName>
</protein>
<dbReference type="EMBL" id="CP016808">
    <property type="protein sequence ID" value="ANY69515.1"/>
    <property type="molecule type" value="Genomic_DNA"/>
</dbReference>
<dbReference type="CDD" id="cd04301">
    <property type="entry name" value="NAT_SF"/>
    <property type="match status" value="1"/>
</dbReference>
<gene>
    <name evidence="2" type="ORF">BBD42_25785</name>
</gene>
<evidence type="ECO:0000313" key="2">
    <source>
        <dbReference type="EMBL" id="ANY69515.1"/>
    </source>
</evidence>
<accession>A0A1B2DP77</accession>
<evidence type="ECO:0000259" key="1">
    <source>
        <dbReference type="PROSITE" id="PS51186"/>
    </source>
</evidence>